<dbReference type="Proteomes" id="UP001235341">
    <property type="component" value="Chromosome"/>
</dbReference>
<accession>A0ABY9PLF2</accession>
<protein>
    <submittedName>
        <fullName evidence="1">Uncharacterized protein</fullName>
    </submittedName>
</protein>
<organism evidence="1 2">
    <name type="scientific">Serratia fonticola</name>
    <dbReference type="NCBI Taxonomy" id="47917"/>
    <lineage>
        <taxon>Bacteria</taxon>
        <taxon>Pseudomonadati</taxon>
        <taxon>Pseudomonadota</taxon>
        <taxon>Gammaproteobacteria</taxon>
        <taxon>Enterobacterales</taxon>
        <taxon>Yersiniaceae</taxon>
        <taxon>Serratia</taxon>
    </lineage>
</organism>
<dbReference type="RefSeq" id="WP_309205120.1">
    <property type="nucleotide sequence ID" value="NZ_CP133586.1"/>
</dbReference>
<evidence type="ECO:0000313" key="2">
    <source>
        <dbReference type="Proteomes" id="UP001235341"/>
    </source>
</evidence>
<reference evidence="1 2" key="1">
    <citation type="submission" date="2023-08" db="EMBL/GenBank/DDBJ databases">
        <title>Complete Genome and Methylome dissection of Serratia fonticola NEB369.</title>
        <authorList>
            <person name="Fomenkov A."/>
            <person name="Roberts R.D."/>
        </authorList>
    </citation>
    <scope>NUCLEOTIDE SEQUENCE [LARGE SCALE GENOMIC DNA]</scope>
    <source>
        <strain evidence="1 2">NEB369</strain>
    </source>
</reference>
<proteinExistence type="predicted"/>
<name>A0ABY9PLF2_SERFO</name>
<evidence type="ECO:0000313" key="1">
    <source>
        <dbReference type="EMBL" id="WMT13349.1"/>
    </source>
</evidence>
<sequence length="637" mass="69076">MANSFDFEIHADDQVSAAIQRIDDVVTRLNPLLETTSDNLKLGGQDSLDGLDSLSDRLSKLSTFARDNVQFIGDMVPPLKMVGELGDKLGVALKFGAAGAVAYGVGKGIAFMAGSLQDASQSAYELDVAAKNAGMRVDDFSRLSGAMQILGVDAASANKSVEGLYATFNDALQGRNNETLAVLTQIGVQIVRNKDGTADVLKTMERLAQVIPKLSPEKQKTVVDSIGLDAAGLALLREGLRLKTLLAKSDKFGLTVDPQLNSDLTGLNRVLNELGASYEGLKQRTKNNIFEWLLSDGSVKDGLEGITDIFSNGLDSISLGHAVGLNRGKESEQLRWGYNNPKFYDSLGELDKVGLDYGYMTDGFREKYQAWQKTNEAVNQLQSDLQAASEPVESVINYGQPGNNAIGLRNNNPGNLRAAPNSTGKNGGFSTFASPQDGLAALSRQLQLYGDRGNNTLNGIIHTYAPRSENKTQSYIDAVSKNTGFNPSDRLNLQSPEVLEKLIPAIIKHENGTQPFSRDDILQGINDSVTDDRWSGLRDRHNLLDQRQSGLFDPIETQGNEVPLAKQQRDSSAETSLFSQHEQGGEDIARISDAMSKAIEENKFQLEVTLVNPLTGERRKVQTDGGGRVSLSMQYPT</sequence>
<dbReference type="EMBL" id="CP133586">
    <property type="protein sequence ID" value="WMT13349.1"/>
    <property type="molecule type" value="Genomic_DNA"/>
</dbReference>
<keyword evidence="2" id="KW-1185">Reference proteome</keyword>
<gene>
    <name evidence="1" type="ORF">RFB13_19220</name>
</gene>